<proteinExistence type="predicted"/>
<dbReference type="InterPro" id="IPR011006">
    <property type="entry name" value="CheY-like_superfamily"/>
</dbReference>
<dbReference type="GO" id="GO:0032993">
    <property type="term" value="C:protein-DNA complex"/>
    <property type="evidence" value="ECO:0007669"/>
    <property type="project" value="TreeGrafter"/>
</dbReference>
<dbReference type="CDD" id="cd00383">
    <property type="entry name" value="trans_reg_C"/>
    <property type="match status" value="1"/>
</dbReference>
<dbReference type="SMART" id="SM00448">
    <property type="entry name" value="REC"/>
    <property type="match status" value="1"/>
</dbReference>
<dbReference type="Pfam" id="PF00072">
    <property type="entry name" value="Response_reg"/>
    <property type="match status" value="1"/>
</dbReference>
<dbReference type="AlphaFoldDB" id="A0A0P0P3Q7"/>
<reference evidence="6 7" key="1">
    <citation type="submission" date="2015-10" db="EMBL/GenBank/DDBJ databases">
        <title>Conservation of the essential genome among Caulobacter and Brevundimonas species.</title>
        <authorList>
            <person name="Scott D."/>
            <person name="Ely B."/>
        </authorList>
    </citation>
    <scope>NUCLEOTIDE SEQUENCE [LARGE SCALE GENOMIC DNA]</scope>
    <source>
        <strain evidence="6 7">CB4</strain>
    </source>
</reference>
<evidence type="ECO:0000259" key="4">
    <source>
        <dbReference type="PROSITE" id="PS50110"/>
    </source>
</evidence>
<dbReference type="EMBL" id="CP013002">
    <property type="protein sequence ID" value="ALL14902.1"/>
    <property type="molecule type" value="Genomic_DNA"/>
</dbReference>
<dbReference type="PROSITE" id="PS51755">
    <property type="entry name" value="OMPR_PHOB"/>
    <property type="match status" value="1"/>
</dbReference>
<dbReference type="PANTHER" id="PTHR48111:SF50">
    <property type="entry name" value="KDP OPERON TRANSCRIPTIONAL REGULATORY PROTEIN KDPE"/>
    <property type="match status" value="1"/>
</dbReference>
<dbReference type="GO" id="GO:0006355">
    <property type="term" value="P:regulation of DNA-templated transcription"/>
    <property type="evidence" value="ECO:0007669"/>
    <property type="project" value="InterPro"/>
</dbReference>
<dbReference type="InterPro" id="IPR001789">
    <property type="entry name" value="Sig_transdc_resp-reg_receiver"/>
</dbReference>
<dbReference type="STRING" id="69395.AQ619_16870"/>
<evidence type="ECO:0000313" key="7">
    <source>
        <dbReference type="Proteomes" id="UP000056905"/>
    </source>
</evidence>
<dbReference type="InterPro" id="IPR039420">
    <property type="entry name" value="WalR-like"/>
</dbReference>
<name>A0A0P0P3Q7_9CAUL</name>
<keyword evidence="1 3" id="KW-0238">DNA-binding</keyword>
<sequence length="230" mass="25362">MSLTRPRILVIDDEPQIHRFLGPALDAAGYEPLRADSGQEGLRGIATWSPDAVVLDLGLPDMDGKDVLIRARDFYEGPILILSARDREAEKIQALDNGANDYLEKPFGVGELLARLRAALRQRASAKAPLGPIRSGEVEIDLEKHRVTRGGEVVKVSPKEFELLARLALGHGKLLTHRDLLVAVWGPAHATDTQYLRVFVGQLRQKLEADPARPKIIETEPGVGYRFIAD</sequence>
<dbReference type="Pfam" id="PF00486">
    <property type="entry name" value="Trans_reg_C"/>
    <property type="match status" value="1"/>
</dbReference>
<evidence type="ECO:0000259" key="5">
    <source>
        <dbReference type="PROSITE" id="PS51755"/>
    </source>
</evidence>
<keyword evidence="2" id="KW-0597">Phosphoprotein</keyword>
<dbReference type="RefSeq" id="WP_062150386.1">
    <property type="nucleotide sequence ID" value="NZ_CP013002.1"/>
</dbReference>
<protein>
    <submittedName>
        <fullName evidence="6">Two-component system response regulator</fullName>
    </submittedName>
</protein>
<keyword evidence="7" id="KW-1185">Reference proteome</keyword>
<evidence type="ECO:0000313" key="6">
    <source>
        <dbReference type="EMBL" id="ALL14902.1"/>
    </source>
</evidence>
<dbReference type="SUPFAM" id="SSF46894">
    <property type="entry name" value="C-terminal effector domain of the bipartite response regulators"/>
    <property type="match status" value="1"/>
</dbReference>
<dbReference type="OrthoDB" id="9802426at2"/>
<dbReference type="Gene3D" id="1.10.10.10">
    <property type="entry name" value="Winged helix-like DNA-binding domain superfamily/Winged helix DNA-binding domain"/>
    <property type="match status" value="1"/>
</dbReference>
<feature type="domain" description="Response regulatory" evidence="4">
    <location>
        <begin position="7"/>
        <end position="120"/>
    </location>
</feature>
<dbReference type="SMART" id="SM00862">
    <property type="entry name" value="Trans_reg_C"/>
    <property type="match status" value="1"/>
</dbReference>
<feature type="DNA-binding region" description="OmpR/PhoB-type" evidence="3">
    <location>
        <begin position="130"/>
        <end position="229"/>
    </location>
</feature>
<dbReference type="GO" id="GO:0000976">
    <property type="term" value="F:transcription cis-regulatory region binding"/>
    <property type="evidence" value="ECO:0007669"/>
    <property type="project" value="TreeGrafter"/>
</dbReference>
<evidence type="ECO:0000256" key="3">
    <source>
        <dbReference type="PROSITE-ProRule" id="PRU01091"/>
    </source>
</evidence>
<dbReference type="InterPro" id="IPR036388">
    <property type="entry name" value="WH-like_DNA-bd_sf"/>
</dbReference>
<dbReference type="InterPro" id="IPR016032">
    <property type="entry name" value="Sig_transdc_resp-reg_C-effctor"/>
</dbReference>
<dbReference type="InterPro" id="IPR001867">
    <property type="entry name" value="OmpR/PhoB-type_DNA-bd"/>
</dbReference>
<dbReference type="PROSITE" id="PS50110">
    <property type="entry name" value="RESPONSE_REGULATORY"/>
    <property type="match status" value="1"/>
</dbReference>
<evidence type="ECO:0000256" key="1">
    <source>
        <dbReference type="ARBA" id="ARBA00023125"/>
    </source>
</evidence>
<dbReference type="SUPFAM" id="SSF52172">
    <property type="entry name" value="CheY-like"/>
    <property type="match status" value="1"/>
</dbReference>
<feature type="modified residue" description="4-aspartylphosphate" evidence="2">
    <location>
        <position position="56"/>
    </location>
</feature>
<dbReference type="Proteomes" id="UP000056905">
    <property type="component" value="Chromosome"/>
</dbReference>
<evidence type="ECO:0000256" key="2">
    <source>
        <dbReference type="PROSITE-ProRule" id="PRU00169"/>
    </source>
</evidence>
<organism evidence="6 7">
    <name type="scientific">Caulobacter henricii</name>
    <dbReference type="NCBI Taxonomy" id="69395"/>
    <lineage>
        <taxon>Bacteria</taxon>
        <taxon>Pseudomonadati</taxon>
        <taxon>Pseudomonadota</taxon>
        <taxon>Alphaproteobacteria</taxon>
        <taxon>Caulobacterales</taxon>
        <taxon>Caulobacteraceae</taxon>
        <taxon>Caulobacter</taxon>
    </lineage>
</organism>
<dbReference type="Gene3D" id="3.40.50.2300">
    <property type="match status" value="1"/>
</dbReference>
<dbReference type="PANTHER" id="PTHR48111">
    <property type="entry name" value="REGULATOR OF RPOS"/>
    <property type="match status" value="1"/>
</dbReference>
<dbReference type="KEGG" id="chq:AQ619_16870"/>
<gene>
    <name evidence="6" type="ORF">AQ619_16870</name>
</gene>
<dbReference type="GO" id="GO:0000156">
    <property type="term" value="F:phosphorelay response regulator activity"/>
    <property type="evidence" value="ECO:0007669"/>
    <property type="project" value="TreeGrafter"/>
</dbReference>
<dbReference type="GO" id="GO:0005829">
    <property type="term" value="C:cytosol"/>
    <property type="evidence" value="ECO:0007669"/>
    <property type="project" value="TreeGrafter"/>
</dbReference>
<accession>A0A0P0P3Q7</accession>
<feature type="domain" description="OmpR/PhoB-type" evidence="5">
    <location>
        <begin position="130"/>
        <end position="229"/>
    </location>
</feature>